<reference evidence="3" key="1">
    <citation type="submission" date="2018-12" db="EMBL/GenBank/DDBJ databases">
        <title>Tengunoibacter tsumagoiensis gen. nov., sp. nov., Dictyobacter kobayashii sp. nov., D. alpinus sp. nov., and D. joshuensis sp. nov. and description of Dictyobacteraceae fam. nov. within the order Ktedonobacterales isolated from Tengu-no-mugimeshi.</title>
        <authorList>
            <person name="Wang C.M."/>
            <person name="Zheng Y."/>
            <person name="Sakai Y."/>
            <person name="Toyoda A."/>
            <person name="Minakuchi Y."/>
            <person name="Abe K."/>
            <person name="Yokota A."/>
            <person name="Yabe S."/>
        </authorList>
    </citation>
    <scope>NUCLEOTIDE SEQUENCE [LARGE SCALE GENOMIC DNA]</scope>
    <source>
        <strain evidence="3">Uno11</strain>
    </source>
</reference>
<protein>
    <recommendedName>
        <fullName evidence="1">Pseudouridine synthase I TruA alpha/beta domain-containing protein</fullName>
    </recommendedName>
</protein>
<dbReference type="SUPFAM" id="SSF55120">
    <property type="entry name" value="Pseudouridine synthase"/>
    <property type="match status" value="1"/>
</dbReference>
<accession>A0A402AH46</accession>
<organism evidence="2 3">
    <name type="scientific">Dictyobacter kobayashii</name>
    <dbReference type="NCBI Taxonomy" id="2014872"/>
    <lineage>
        <taxon>Bacteria</taxon>
        <taxon>Bacillati</taxon>
        <taxon>Chloroflexota</taxon>
        <taxon>Ktedonobacteria</taxon>
        <taxon>Ktedonobacterales</taxon>
        <taxon>Dictyobacteraceae</taxon>
        <taxon>Dictyobacter</taxon>
    </lineage>
</organism>
<dbReference type="InterPro" id="IPR020095">
    <property type="entry name" value="PsdUridine_synth_TruA_C"/>
</dbReference>
<dbReference type="InterPro" id="IPR020097">
    <property type="entry name" value="PsdUridine_synth_TruA_a/b_dom"/>
</dbReference>
<dbReference type="GO" id="GO:0003723">
    <property type="term" value="F:RNA binding"/>
    <property type="evidence" value="ECO:0007669"/>
    <property type="project" value="InterPro"/>
</dbReference>
<evidence type="ECO:0000313" key="3">
    <source>
        <dbReference type="Proteomes" id="UP000287188"/>
    </source>
</evidence>
<dbReference type="Proteomes" id="UP000287188">
    <property type="component" value="Unassembled WGS sequence"/>
</dbReference>
<dbReference type="OrthoDB" id="9811823at2"/>
<evidence type="ECO:0000259" key="1">
    <source>
        <dbReference type="Pfam" id="PF01416"/>
    </source>
</evidence>
<dbReference type="RefSeq" id="WP_126549929.1">
    <property type="nucleotide sequence ID" value="NZ_BIFS01000001.1"/>
</dbReference>
<feature type="domain" description="Pseudouridine synthase I TruA alpha/beta" evidence="1">
    <location>
        <begin position="1"/>
        <end position="47"/>
    </location>
</feature>
<dbReference type="AlphaFoldDB" id="A0A402AH46"/>
<name>A0A402AH46_9CHLR</name>
<dbReference type="GO" id="GO:0009982">
    <property type="term" value="F:pseudouridine synthase activity"/>
    <property type="evidence" value="ECO:0007669"/>
    <property type="project" value="InterPro"/>
</dbReference>
<dbReference type="GO" id="GO:0140098">
    <property type="term" value="F:catalytic activity, acting on RNA"/>
    <property type="evidence" value="ECO:0007669"/>
    <property type="project" value="UniProtKB-ARBA"/>
</dbReference>
<proteinExistence type="predicted"/>
<dbReference type="GO" id="GO:0001522">
    <property type="term" value="P:pseudouridine synthesis"/>
    <property type="evidence" value="ECO:0007669"/>
    <property type="project" value="InterPro"/>
</dbReference>
<comment type="caution">
    <text evidence="2">The sequence shown here is derived from an EMBL/GenBank/DDBJ whole genome shotgun (WGS) entry which is preliminary data.</text>
</comment>
<dbReference type="InterPro" id="IPR020103">
    <property type="entry name" value="PsdUridine_synth_cat_dom_sf"/>
</dbReference>
<keyword evidence="3" id="KW-1185">Reference proteome</keyword>
<gene>
    <name evidence="2" type="ORF">KDK_21840</name>
</gene>
<evidence type="ECO:0000313" key="2">
    <source>
        <dbReference type="EMBL" id="GCE18384.1"/>
    </source>
</evidence>
<dbReference type="Gene3D" id="3.30.70.660">
    <property type="entry name" value="Pseudouridine synthase I, catalytic domain, C-terminal subdomain"/>
    <property type="match status" value="1"/>
</dbReference>
<dbReference type="GO" id="GO:0006396">
    <property type="term" value="P:RNA processing"/>
    <property type="evidence" value="ECO:0007669"/>
    <property type="project" value="UniProtKB-ARBA"/>
</dbReference>
<dbReference type="EMBL" id="BIFS01000001">
    <property type="protein sequence ID" value="GCE18384.1"/>
    <property type="molecule type" value="Genomic_DNA"/>
</dbReference>
<sequence>MVGTLLLVGQKRLCLEEFFEIVQRAEKTHPGSAAPPHGLCLVRVDYPEKFGV</sequence>
<dbReference type="Pfam" id="PF01416">
    <property type="entry name" value="PseudoU_synth_1"/>
    <property type="match status" value="1"/>
</dbReference>